<dbReference type="STRING" id="980561.A1359_15825"/>
<evidence type="ECO:0000313" key="2">
    <source>
        <dbReference type="Proteomes" id="UP000078476"/>
    </source>
</evidence>
<gene>
    <name evidence="1" type="ORF">A1359_15825</name>
</gene>
<dbReference type="Proteomes" id="UP000078476">
    <property type="component" value="Unassembled WGS sequence"/>
</dbReference>
<protein>
    <recommendedName>
        <fullName evidence="3">Replication protein</fullName>
    </recommendedName>
</protein>
<evidence type="ECO:0008006" key="3">
    <source>
        <dbReference type="Google" id="ProtNLM"/>
    </source>
</evidence>
<keyword evidence="2" id="KW-1185">Reference proteome</keyword>
<proteinExistence type="predicted"/>
<dbReference type="EMBL" id="LUUI01000150">
    <property type="protein sequence ID" value="OAI10728.1"/>
    <property type="molecule type" value="Genomic_DNA"/>
</dbReference>
<sequence>MATKSKRASSLEATVTPPLDSDFTGQQLDLFKTFICNGDAARDRLSNAFDLWDSVPRYAVSRQQMDKTRKTKGFLDLLQLDFNYRGEPMLATIQAARIIDEATGVSKDFYPSANEELIEDALRKIAAEPENGFYAKSEFRSGVVFTLYALRKELESRGHTRSYQEIVLSLKILARSTIEISKRDGKRGEGFSLSPFLTGLSAVSRSKLNEDPDSRWIAQFHPLVTLAIDAITFRQYNYAQMMSHKNQLTRWLHKQLSLKFTFASFSTSFEIRYSTIKRDSGLLDSYSRERKAIETLDDCIKELEASRVLSKSEKVPVTGPRGKVLDVVYTFYPSPDFIKDMKASNKRAQVQSNSPITTAVNK</sequence>
<organism evidence="1 2">
    <name type="scientific">Methylomonas lenta</name>
    <dbReference type="NCBI Taxonomy" id="980561"/>
    <lineage>
        <taxon>Bacteria</taxon>
        <taxon>Pseudomonadati</taxon>
        <taxon>Pseudomonadota</taxon>
        <taxon>Gammaproteobacteria</taxon>
        <taxon>Methylococcales</taxon>
        <taxon>Methylococcaceae</taxon>
        <taxon>Methylomonas</taxon>
    </lineage>
</organism>
<dbReference type="OrthoDB" id="7308176at2"/>
<reference evidence="1 2" key="1">
    <citation type="submission" date="2016-03" db="EMBL/GenBank/DDBJ databases">
        <authorList>
            <person name="Ploux O."/>
        </authorList>
    </citation>
    <scope>NUCLEOTIDE SEQUENCE [LARGE SCALE GENOMIC DNA]</scope>
    <source>
        <strain evidence="1 2">R-45370</strain>
    </source>
</reference>
<name>A0A177MYE3_9GAMM</name>
<comment type="caution">
    <text evidence="1">The sequence shown here is derived from an EMBL/GenBank/DDBJ whole genome shotgun (WGS) entry which is preliminary data.</text>
</comment>
<accession>A0A177MYE3</accession>
<evidence type="ECO:0000313" key="1">
    <source>
        <dbReference type="EMBL" id="OAI10728.1"/>
    </source>
</evidence>
<dbReference type="AlphaFoldDB" id="A0A177MYE3"/>
<dbReference type="RefSeq" id="WP_066986741.1">
    <property type="nucleotide sequence ID" value="NZ_LUUI01000150.1"/>
</dbReference>